<evidence type="ECO:0000256" key="8">
    <source>
        <dbReference type="ARBA" id="ARBA00022840"/>
    </source>
</evidence>
<dbReference type="AlphaFoldDB" id="A0A918KQH5"/>
<dbReference type="InterPro" id="IPR005479">
    <property type="entry name" value="CPAse_ATP-bd"/>
</dbReference>
<dbReference type="InterPro" id="IPR000089">
    <property type="entry name" value="Biotin_lipoyl"/>
</dbReference>
<evidence type="ECO:0000256" key="10">
    <source>
        <dbReference type="ARBA" id="ARBA00023267"/>
    </source>
</evidence>
<dbReference type="PROSITE" id="PS00866">
    <property type="entry name" value="CPSASE_1"/>
    <property type="match status" value="1"/>
</dbReference>
<evidence type="ECO:0000256" key="12">
    <source>
        <dbReference type="ARBA" id="ARBA00048600"/>
    </source>
</evidence>
<reference evidence="17" key="2">
    <citation type="submission" date="2020-09" db="EMBL/GenBank/DDBJ databases">
        <authorList>
            <person name="Sun Q."/>
            <person name="Kim S."/>
        </authorList>
    </citation>
    <scope>NUCLEOTIDE SEQUENCE</scope>
    <source>
        <strain evidence="17">KCTC 22169</strain>
    </source>
</reference>
<evidence type="ECO:0000256" key="4">
    <source>
        <dbReference type="ARBA" id="ARBA00011750"/>
    </source>
</evidence>
<comment type="caution">
    <text evidence="17">The sequence shown here is derived from an EMBL/GenBank/DDBJ whole genome shotgun (WGS) entry which is preliminary data.</text>
</comment>
<comment type="pathway">
    <text evidence="3">Lipid metabolism; malonyl-CoA biosynthesis; malonyl-CoA from acetyl-CoA: step 1/1.</text>
</comment>
<evidence type="ECO:0000256" key="9">
    <source>
        <dbReference type="ARBA" id="ARBA00022946"/>
    </source>
</evidence>
<dbReference type="InterPro" id="IPR050856">
    <property type="entry name" value="Biotin_carboxylase_complex"/>
</dbReference>
<keyword evidence="8 13" id="KW-0067">ATP-binding</keyword>
<dbReference type="PROSITE" id="PS00867">
    <property type="entry name" value="CPSASE_2"/>
    <property type="match status" value="1"/>
</dbReference>
<evidence type="ECO:0000313" key="18">
    <source>
        <dbReference type="Proteomes" id="UP000626148"/>
    </source>
</evidence>
<dbReference type="PROSITE" id="PS00188">
    <property type="entry name" value="BIOTIN"/>
    <property type="match status" value="1"/>
</dbReference>
<sequence length="657" mass="72723">MTIRRLLIANRGEIAVRIIRTARELGIETVAVYSEADHQALHVREADRAVCLGAPPASQSYLNTRALLDAIADSEADALHPGYGFLSEDADFAQKVIDAGCIWVGPPPSAMRAMASKAAAKQTLEPRGVPMIPGYHGDDQSDKTLIAKAQSIGFPLLVKASAGGGGKGMRVVHGNDDLPDAISAARREAKNAFGDDRLLLERYLVKPRHVEVQVIADQHGTVEHLFERDCSLQRRHQKVVEEAPAPEMPQATRKAMWDAAVTAAESIGYVGAGTVEFILDASGDFFFLEMNTRLQVEHPVTECITGLDLVAWQLRVAAGEPLALDKPEQPKGHAFEVRLYAEDPDQQFRPTTGHLKDVLWPEGVGIRVDAGVDANTEVSPFYDPMLAKLIVHGDTREEALARLNRALADVRLAGLATNLYFLRRLCRADDLATFKVHTHWIEDHAELWHGGQESPACWAALTASVAQQDRTRDDRDPWRRFTGWRRFQQRRWLYSLSEAEACIVTEHQGHWQARCGNQSLSVYDVSWTEFHHGRGRLTARHDNDRVKLDAWVTDTGIELDDGRARQALTWWRAEQAHEEQASDGRVTALMPGTVTALHVEAGKRVEKGDKILSMEAMKMETTLTAPVSGTLAQSSLQVGDRVQDGQVLFVIEAEDEA</sequence>
<dbReference type="InterPro" id="IPR011054">
    <property type="entry name" value="Rudment_hybrid_motif"/>
</dbReference>
<keyword evidence="7 13" id="KW-0547">Nucleotide-binding</keyword>
<dbReference type="Pfam" id="PF00364">
    <property type="entry name" value="Biotin_lipoyl"/>
    <property type="match status" value="1"/>
</dbReference>
<dbReference type="FunFam" id="3.30.1490.20:FF:000003">
    <property type="entry name" value="acetyl-CoA carboxylase isoform X1"/>
    <property type="match status" value="1"/>
</dbReference>
<dbReference type="FunFam" id="3.30.470.20:FF:000028">
    <property type="entry name" value="Methylcrotonoyl-CoA carboxylase subunit alpha, mitochondrial"/>
    <property type="match status" value="1"/>
</dbReference>
<dbReference type="PANTHER" id="PTHR18866:SF33">
    <property type="entry name" value="METHYLCROTONOYL-COA CARBOXYLASE SUBUNIT ALPHA, MITOCHONDRIAL-RELATED"/>
    <property type="match status" value="1"/>
</dbReference>
<dbReference type="InterPro" id="IPR011764">
    <property type="entry name" value="Biotin_carboxylation_dom"/>
</dbReference>
<comment type="cofactor">
    <cofactor evidence="1">
        <name>biotin</name>
        <dbReference type="ChEBI" id="CHEBI:57586"/>
    </cofactor>
</comment>
<accession>A0A918KQH5</accession>
<feature type="domain" description="ATP-grasp" evidence="15">
    <location>
        <begin position="121"/>
        <end position="318"/>
    </location>
</feature>
<organism evidence="17 18">
    <name type="scientific">Saccharospirillum salsuginis</name>
    <dbReference type="NCBI Taxonomy" id="418750"/>
    <lineage>
        <taxon>Bacteria</taxon>
        <taxon>Pseudomonadati</taxon>
        <taxon>Pseudomonadota</taxon>
        <taxon>Gammaproteobacteria</taxon>
        <taxon>Oceanospirillales</taxon>
        <taxon>Saccharospirillaceae</taxon>
        <taxon>Saccharospirillum</taxon>
    </lineage>
</organism>
<feature type="domain" description="Lipoyl-binding" evidence="14">
    <location>
        <begin position="576"/>
        <end position="652"/>
    </location>
</feature>
<dbReference type="SUPFAM" id="SSF51246">
    <property type="entry name" value="Rudiment single hybrid motif"/>
    <property type="match status" value="1"/>
</dbReference>
<dbReference type="InterPro" id="IPR005481">
    <property type="entry name" value="BC-like_N"/>
</dbReference>
<dbReference type="GO" id="GO:0005524">
    <property type="term" value="F:ATP binding"/>
    <property type="evidence" value="ECO:0007669"/>
    <property type="project" value="UniProtKB-UniRule"/>
</dbReference>
<evidence type="ECO:0000256" key="13">
    <source>
        <dbReference type="PROSITE-ProRule" id="PRU00409"/>
    </source>
</evidence>
<dbReference type="Proteomes" id="UP000626148">
    <property type="component" value="Unassembled WGS sequence"/>
</dbReference>
<dbReference type="InterPro" id="IPR005482">
    <property type="entry name" value="Biotin_COase_C"/>
</dbReference>
<dbReference type="InterPro" id="IPR001882">
    <property type="entry name" value="Biotin_BS"/>
</dbReference>
<dbReference type="EMBL" id="BMXR01000015">
    <property type="protein sequence ID" value="GGX72276.1"/>
    <property type="molecule type" value="Genomic_DNA"/>
</dbReference>
<gene>
    <name evidence="17" type="ORF">GCM10007392_44620</name>
</gene>
<dbReference type="SUPFAM" id="SSF56059">
    <property type="entry name" value="Glutathione synthetase ATP-binding domain-like"/>
    <property type="match status" value="1"/>
</dbReference>
<dbReference type="PANTHER" id="PTHR18866">
    <property type="entry name" value="CARBOXYLASE:PYRUVATE/ACETYL-COA/PROPIONYL-COA CARBOXYLASE"/>
    <property type="match status" value="1"/>
</dbReference>
<name>A0A918KQH5_9GAMM</name>
<keyword evidence="9" id="KW-0809">Transit peptide</keyword>
<dbReference type="InterPro" id="IPR011053">
    <property type="entry name" value="Single_hybrid_motif"/>
</dbReference>
<evidence type="ECO:0000259" key="16">
    <source>
        <dbReference type="PROSITE" id="PS50979"/>
    </source>
</evidence>
<feature type="domain" description="Biotin carboxylation" evidence="16">
    <location>
        <begin position="2"/>
        <end position="446"/>
    </location>
</feature>
<evidence type="ECO:0000259" key="15">
    <source>
        <dbReference type="PROSITE" id="PS50975"/>
    </source>
</evidence>
<comment type="function">
    <text evidence="2">This protein is a component of the acetyl coenzyme A carboxylase complex; first, biotin carboxylase catalyzes the carboxylation of the carrier protein and then the transcarboxylase transfers the carboxyl group to form malonyl-CoA.</text>
</comment>
<dbReference type="SMART" id="SM00878">
    <property type="entry name" value="Biotin_carb_C"/>
    <property type="match status" value="1"/>
</dbReference>
<evidence type="ECO:0000256" key="11">
    <source>
        <dbReference type="ARBA" id="ARBA00033786"/>
    </source>
</evidence>
<evidence type="ECO:0000256" key="6">
    <source>
        <dbReference type="ARBA" id="ARBA00022598"/>
    </source>
</evidence>
<dbReference type="Pfam" id="PF00289">
    <property type="entry name" value="Biotin_carb_N"/>
    <property type="match status" value="1"/>
</dbReference>
<evidence type="ECO:0000256" key="7">
    <source>
        <dbReference type="ARBA" id="ARBA00022741"/>
    </source>
</evidence>
<comment type="catalytic activity">
    <reaction evidence="12">
        <text>N(6)-biotinyl-L-lysyl-[protein] + hydrogencarbonate + ATP = N(6)-carboxybiotinyl-L-lysyl-[protein] + ADP + phosphate + H(+)</text>
        <dbReference type="Rhea" id="RHEA:13501"/>
        <dbReference type="Rhea" id="RHEA-COMP:10505"/>
        <dbReference type="Rhea" id="RHEA-COMP:10506"/>
        <dbReference type="ChEBI" id="CHEBI:15378"/>
        <dbReference type="ChEBI" id="CHEBI:17544"/>
        <dbReference type="ChEBI" id="CHEBI:30616"/>
        <dbReference type="ChEBI" id="CHEBI:43474"/>
        <dbReference type="ChEBI" id="CHEBI:83144"/>
        <dbReference type="ChEBI" id="CHEBI:83145"/>
        <dbReference type="ChEBI" id="CHEBI:456216"/>
        <dbReference type="EC" id="6.3.4.14"/>
    </reaction>
</comment>
<keyword evidence="18" id="KW-1185">Reference proteome</keyword>
<protein>
    <recommendedName>
        <fullName evidence="5">Biotin carboxylase</fullName>
    </recommendedName>
    <alternativeName>
        <fullName evidence="11">Acetyl-coenzyme A carboxylase biotin carboxylase subunit A</fullName>
    </alternativeName>
</protein>
<proteinExistence type="predicted"/>
<dbReference type="PROSITE" id="PS50979">
    <property type="entry name" value="BC"/>
    <property type="match status" value="1"/>
</dbReference>
<dbReference type="SUPFAM" id="SSF51230">
    <property type="entry name" value="Single hybrid motif"/>
    <property type="match status" value="1"/>
</dbReference>
<dbReference type="CDD" id="cd06850">
    <property type="entry name" value="biotinyl_domain"/>
    <property type="match status" value="1"/>
</dbReference>
<evidence type="ECO:0000256" key="2">
    <source>
        <dbReference type="ARBA" id="ARBA00003761"/>
    </source>
</evidence>
<dbReference type="SUPFAM" id="SSF52440">
    <property type="entry name" value="PreATP-grasp domain"/>
    <property type="match status" value="1"/>
</dbReference>
<dbReference type="PROSITE" id="PS50968">
    <property type="entry name" value="BIOTINYL_LIPOYL"/>
    <property type="match status" value="1"/>
</dbReference>
<comment type="subunit">
    <text evidence="4">Acetyl-CoA carboxylase is a heterohexamer of biotin carboxyl carrier protein, biotin carboxylase and the two subunits of carboxyl transferase in a 2:2 complex.</text>
</comment>
<dbReference type="InterPro" id="IPR016185">
    <property type="entry name" value="PreATP-grasp_dom_sf"/>
</dbReference>
<evidence type="ECO:0000256" key="1">
    <source>
        <dbReference type="ARBA" id="ARBA00001953"/>
    </source>
</evidence>
<evidence type="ECO:0000256" key="5">
    <source>
        <dbReference type="ARBA" id="ARBA00017242"/>
    </source>
</evidence>
<keyword evidence="10" id="KW-0092">Biotin</keyword>
<dbReference type="Pfam" id="PF02786">
    <property type="entry name" value="CPSase_L_D2"/>
    <property type="match status" value="1"/>
</dbReference>
<dbReference type="GO" id="GO:0004075">
    <property type="term" value="F:biotin carboxylase activity"/>
    <property type="evidence" value="ECO:0007669"/>
    <property type="project" value="UniProtKB-EC"/>
</dbReference>
<dbReference type="Gene3D" id="3.30.470.20">
    <property type="entry name" value="ATP-grasp fold, B domain"/>
    <property type="match status" value="1"/>
</dbReference>
<keyword evidence="6" id="KW-0436">Ligase</keyword>
<evidence type="ECO:0000259" key="14">
    <source>
        <dbReference type="PROSITE" id="PS50968"/>
    </source>
</evidence>
<dbReference type="Gene3D" id="2.40.50.100">
    <property type="match status" value="1"/>
</dbReference>
<reference evidence="17" key="1">
    <citation type="journal article" date="2014" name="Int. J. Syst. Evol. Microbiol.">
        <title>Complete genome sequence of Corynebacterium casei LMG S-19264T (=DSM 44701T), isolated from a smear-ripened cheese.</title>
        <authorList>
            <consortium name="US DOE Joint Genome Institute (JGI-PGF)"/>
            <person name="Walter F."/>
            <person name="Albersmeier A."/>
            <person name="Kalinowski J."/>
            <person name="Ruckert C."/>
        </authorList>
    </citation>
    <scope>NUCLEOTIDE SEQUENCE</scope>
    <source>
        <strain evidence="17">KCTC 22169</strain>
    </source>
</reference>
<evidence type="ECO:0000313" key="17">
    <source>
        <dbReference type="EMBL" id="GGX72276.1"/>
    </source>
</evidence>
<dbReference type="InterPro" id="IPR011761">
    <property type="entry name" value="ATP-grasp"/>
</dbReference>
<dbReference type="Pfam" id="PF02785">
    <property type="entry name" value="Biotin_carb_C"/>
    <property type="match status" value="1"/>
</dbReference>
<dbReference type="PROSITE" id="PS50975">
    <property type="entry name" value="ATP_GRASP"/>
    <property type="match status" value="1"/>
</dbReference>
<dbReference type="RefSeq" id="WP_189612975.1">
    <property type="nucleotide sequence ID" value="NZ_BMXR01000015.1"/>
</dbReference>
<dbReference type="FunFam" id="2.40.50.100:FF:000003">
    <property type="entry name" value="Acetyl-CoA carboxylase biotin carboxyl carrier protein"/>
    <property type="match status" value="1"/>
</dbReference>
<dbReference type="GO" id="GO:0046872">
    <property type="term" value="F:metal ion binding"/>
    <property type="evidence" value="ECO:0007669"/>
    <property type="project" value="InterPro"/>
</dbReference>
<dbReference type="FunFam" id="3.40.50.20:FF:000010">
    <property type="entry name" value="Propionyl-CoA carboxylase subunit alpha"/>
    <property type="match status" value="1"/>
</dbReference>
<evidence type="ECO:0000256" key="3">
    <source>
        <dbReference type="ARBA" id="ARBA00004956"/>
    </source>
</evidence>